<keyword evidence="4" id="KW-0808">Transferase</keyword>
<dbReference type="InterPro" id="IPR005467">
    <property type="entry name" value="His_kinase_dom"/>
</dbReference>
<dbReference type="PROSITE" id="PS50109">
    <property type="entry name" value="HIS_KIN"/>
    <property type="match status" value="1"/>
</dbReference>
<evidence type="ECO:0000256" key="1">
    <source>
        <dbReference type="ARBA" id="ARBA00000085"/>
    </source>
</evidence>
<evidence type="ECO:0000313" key="11">
    <source>
        <dbReference type="Proteomes" id="UP000308133"/>
    </source>
</evidence>
<dbReference type="PROSITE" id="PS50110">
    <property type="entry name" value="RESPONSE_REGULATORY"/>
    <property type="match status" value="1"/>
</dbReference>
<dbReference type="SUPFAM" id="SSF52172">
    <property type="entry name" value="CheY-like"/>
    <property type="match status" value="1"/>
</dbReference>
<evidence type="ECO:0000256" key="5">
    <source>
        <dbReference type="ARBA" id="ARBA00022777"/>
    </source>
</evidence>
<proteinExistence type="predicted"/>
<dbReference type="SUPFAM" id="SSF55874">
    <property type="entry name" value="ATPase domain of HSP90 chaperone/DNA topoisomerase II/histidine kinase"/>
    <property type="match status" value="1"/>
</dbReference>
<dbReference type="InterPro" id="IPR036890">
    <property type="entry name" value="HATPase_C_sf"/>
</dbReference>
<dbReference type="InterPro" id="IPR003661">
    <property type="entry name" value="HisK_dim/P_dom"/>
</dbReference>
<dbReference type="Gene3D" id="1.10.287.130">
    <property type="match status" value="1"/>
</dbReference>
<dbReference type="Proteomes" id="UP000308133">
    <property type="component" value="Unassembled WGS sequence"/>
</dbReference>
<feature type="modified residue" description="4-aspartylphosphate" evidence="6">
    <location>
        <position position="1069"/>
    </location>
</feature>
<evidence type="ECO:0000259" key="8">
    <source>
        <dbReference type="PROSITE" id="PS50109"/>
    </source>
</evidence>
<evidence type="ECO:0000256" key="2">
    <source>
        <dbReference type="ARBA" id="ARBA00012438"/>
    </source>
</evidence>
<dbReference type="Gene3D" id="3.40.50.2300">
    <property type="match status" value="1"/>
</dbReference>
<dbReference type="InterPro" id="IPR003594">
    <property type="entry name" value="HATPase_dom"/>
</dbReference>
<reference evidence="10 11" key="1">
    <citation type="submission" date="2018-02" db="EMBL/GenBank/DDBJ databases">
        <title>Draft genome sequences of Elsinoe sp., causing black scab on jojoba.</title>
        <authorList>
            <person name="Stodart B."/>
            <person name="Jeffress S."/>
            <person name="Ash G."/>
            <person name="Arun Chinnappa K."/>
        </authorList>
    </citation>
    <scope>NUCLEOTIDE SEQUENCE [LARGE SCALE GENOMIC DNA]</scope>
    <source>
        <strain evidence="10 11">Hillstone_2</strain>
    </source>
</reference>
<dbReference type="InterPro" id="IPR004358">
    <property type="entry name" value="Sig_transdc_His_kin-like_C"/>
</dbReference>
<dbReference type="SUPFAM" id="SSF47384">
    <property type="entry name" value="Homodimeric domain of signal transducing histidine kinase"/>
    <property type="match status" value="1"/>
</dbReference>
<dbReference type="CDD" id="cd00082">
    <property type="entry name" value="HisKA"/>
    <property type="match status" value="1"/>
</dbReference>
<dbReference type="CDD" id="cd17546">
    <property type="entry name" value="REC_hyHK_CKI1_RcsC-like"/>
    <property type="match status" value="1"/>
</dbReference>
<dbReference type="Gene3D" id="3.30.450.20">
    <property type="entry name" value="PAS domain"/>
    <property type="match status" value="2"/>
</dbReference>
<keyword evidence="3 6" id="KW-0597">Phosphoprotein</keyword>
<dbReference type="EMBL" id="PTQR01000078">
    <property type="protein sequence ID" value="TKX21833.1"/>
    <property type="molecule type" value="Genomic_DNA"/>
</dbReference>
<dbReference type="InterPro" id="IPR058846">
    <property type="entry name" value="PAS-like"/>
</dbReference>
<gene>
    <name evidence="10" type="ORF">C1H76_5963</name>
</gene>
<dbReference type="Pfam" id="PF00072">
    <property type="entry name" value="Response_reg"/>
    <property type="match status" value="1"/>
</dbReference>
<feature type="compositionally biased region" description="Polar residues" evidence="7">
    <location>
        <begin position="118"/>
        <end position="138"/>
    </location>
</feature>
<dbReference type="AlphaFoldDB" id="A0A4U7ATY1"/>
<dbReference type="InterPro" id="IPR035965">
    <property type="entry name" value="PAS-like_dom_sf"/>
</dbReference>
<feature type="region of interest" description="Disordered" evidence="7">
    <location>
        <begin position="104"/>
        <end position="138"/>
    </location>
</feature>
<dbReference type="InterPro" id="IPR001789">
    <property type="entry name" value="Sig_transdc_resp-reg_receiver"/>
</dbReference>
<keyword evidence="5 10" id="KW-0418">Kinase</keyword>
<dbReference type="Gene3D" id="3.30.565.10">
    <property type="entry name" value="Histidine kinase-like ATPase, C-terminal domain"/>
    <property type="match status" value="1"/>
</dbReference>
<dbReference type="Pfam" id="PF00512">
    <property type="entry name" value="HisKA"/>
    <property type="match status" value="1"/>
</dbReference>
<dbReference type="SMART" id="SM00387">
    <property type="entry name" value="HATPase_c"/>
    <property type="match status" value="1"/>
</dbReference>
<evidence type="ECO:0000259" key="9">
    <source>
        <dbReference type="PROSITE" id="PS50110"/>
    </source>
</evidence>
<dbReference type="SUPFAM" id="SSF55785">
    <property type="entry name" value="PYP-like sensor domain (PAS domain)"/>
    <property type="match status" value="1"/>
</dbReference>
<dbReference type="EC" id="2.7.13.3" evidence="2"/>
<organism evidence="10 11">
    <name type="scientific">Elsinoe australis</name>
    <dbReference type="NCBI Taxonomy" id="40998"/>
    <lineage>
        <taxon>Eukaryota</taxon>
        <taxon>Fungi</taxon>
        <taxon>Dikarya</taxon>
        <taxon>Ascomycota</taxon>
        <taxon>Pezizomycotina</taxon>
        <taxon>Dothideomycetes</taxon>
        <taxon>Dothideomycetidae</taxon>
        <taxon>Myriangiales</taxon>
        <taxon>Elsinoaceae</taxon>
        <taxon>Elsinoe</taxon>
    </lineage>
</organism>
<dbReference type="InterPro" id="IPR036097">
    <property type="entry name" value="HisK_dim/P_sf"/>
</dbReference>
<evidence type="ECO:0000313" key="10">
    <source>
        <dbReference type="EMBL" id="TKX21833.1"/>
    </source>
</evidence>
<dbReference type="SMART" id="SM00448">
    <property type="entry name" value="REC"/>
    <property type="match status" value="1"/>
</dbReference>
<dbReference type="GO" id="GO:0000155">
    <property type="term" value="F:phosphorelay sensor kinase activity"/>
    <property type="evidence" value="ECO:0007669"/>
    <property type="project" value="InterPro"/>
</dbReference>
<dbReference type="SMART" id="SM00388">
    <property type="entry name" value="HisKA"/>
    <property type="match status" value="1"/>
</dbReference>
<accession>A0A4U7ATY1</accession>
<feature type="domain" description="Response regulatory" evidence="9">
    <location>
        <begin position="1003"/>
        <end position="1139"/>
    </location>
</feature>
<protein>
    <recommendedName>
        <fullName evidence="2">histidine kinase</fullName>
        <ecNumber evidence="2">2.7.13.3</ecNumber>
    </recommendedName>
</protein>
<evidence type="ECO:0000256" key="7">
    <source>
        <dbReference type="SAM" id="MobiDB-lite"/>
    </source>
</evidence>
<feature type="domain" description="Histidine kinase" evidence="8">
    <location>
        <begin position="676"/>
        <end position="947"/>
    </location>
</feature>
<dbReference type="Pfam" id="PF02518">
    <property type="entry name" value="HATPase_c"/>
    <property type="match status" value="1"/>
</dbReference>
<evidence type="ECO:0000256" key="3">
    <source>
        <dbReference type="ARBA" id="ARBA00022553"/>
    </source>
</evidence>
<dbReference type="InterPro" id="IPR011006">
    <property type="entry name" value="CheY-like_superfamily"/>
</dbReference>
<dbReference type="PANTHER" id="PTHR43047">
    <property type="entry name" value="TWO-COMPONENT HISTIDINE PROTEIN KINASE"/>
    <property type="match status" value="1"/>
</dbReference>
<name>A0A4U7ATY1_9PEZI</name>
<dbReference type="Pfam" id="PF26131">
    <property type="entry name" value="PAS-like"/>
    <property type="match status" value="1"/>
</dbReference>
<evidence type="ECO:0000256" key="6">
    <source>
        <dbReference type="PROSITE-ProRule" id="PRU00169"/>
    </source>
</evidence>
<evidence type="ECO:0000256" key="4">
    <source>
        <dbReference type="ARBA" id="ARBA00022679"/>
    </source>
</evidence>
<sequence length="1146" mass="126984">MSTTTIADYFGNDSKPTFVVDITKHESDGFPPAIIYINDALRAFEPFLELFASIESSAVREAFNNWVFHQTSTSVIFADCIWSGSMIRDDLRVISGIFMPNQPQSLQSGGRTDHVLDRSTTGDASSINPNEDSPVSNQHLDRPLLRIFPEPQTPHVRLIQDHDWANSAFGPTNTWIASLRHQVQFMSSNPLPGAVFWGPERLIIYNEAFHPLIGAWHPNLMGKSLKIEWSAFWAHYERICEEVEATKGAVSLVAADGPLFVRHGCLQETFFTFDYIPLFDSSGNVAGVYDQAMDVTNDMYAQGRMSILQRTSDIATTAKTQTDLWNTTLEILKDAKKDLPIVTMYTVGNDTSLADIATQVDHIEDVVTWISKGSAGYSEAHLTTDVSDVAKLDGLTRMIQQSLSNVGPTLFTINDNEVARKLLADCEYKGYPYDTIIVCPLRLASGAAVGCMIIGLNPLRPYDEDYQHFIQLMILQIENALKLVVFIEAQARLLQETVDQAAIEQQLLSEQLKEQTRKAQESALRFLKFAEQAPVGVFVLGRDSSVQYSNKAYRILMGLPESESSLRDHDTESWKVNVHPDDLEEATKEWARACAGTSKGSFEWRNLRYPLTGDENKDVIYLRSSTFAELDQDGKMKTLTGLLMDRSIEVAHERITNARMEAALEEKRAQEYFMDMVSHEMRNPLNAMIQCAEEALELLTSPDTTAKPTMLDKATAEDCVAVINTILYCGRHQKEIIDDVLTLSKLDANLLTICPVPACPETVASQALKIFMADMRASGVQLETNFQQDSLLQHGVENVLLDPGRTLQVLINLIGNAIKFMKGMEERRLLVSLNAASTVSRTPGIKYIPSGRSRDESTTIPAEWKDNDPVYVSFSFTDTGPGLAEADMNALFARFKQASPRTHSQYGGSGLGLFISRELTELHGGEIGVASEVGRGSTFTFYVKGRRIAQPGPANGRIVPQAASSVGQVTEPQRENKEGVQAGLLSREASYSGSQQAPLHDVGVLIVEDNVINQQVLERQLRKLGCRVTAANHGEEALDRLKTSSWFQGPPAVQHDDVTTAQFSIILCDLEMPVMDGKTCVKRIREWQAEGLLHKHIPVLAVTGNARVPLQDAQEWGFDAVVSKPFSVKSLVPLFETFGISGSNVT</sequence>
<comment type="caution">
    <text evidence="10">The sequence shown here is derived from an EMBL/GenBank/DDBJ whole genome shotgun (WGS) entry which is preliminary data.</text>
</comment>
<dbReference type="PRINTS" id="PR00344">
    <property type="entry name" value="BCTRLSENSOR"/>
</dbReference>
<comment type="catalytic activity">
    <reaction evidence="1">
        <text>ATP + protein L-histidine = ADP + protein N-phospho-L-histidine.</text>
        <dbReference type="EC" id="2.7.13.3"/>
    </reaction>
</comment>